<dbReference type="EMBL" id="PZQS01000004">
    <property type="protein sequence ID" value="PVD32729.1"/>
    <property type="molecule type" value="Genomic_DNA"/>
</dbReference>
<keyword evidence="5 11" id="KW-0851">Voltage-gated channel</keyword>
<keyword evidence="7" id="KW-1133">Transmembrane helix</keyword>
<evidence type="ECO:0000256" key="5">
    <source>
        <dbReference type="ARBA" id="ARBA00022882"/>
    </source>
</evidence>
<evidence type="ECO:0000256" key="8">
    <source>
        <dbReference type="ARBA" id="ARBA00023065"/>
    </source>
</evidence>
<dbReference type="GO" id="GO:0034702">
    <property type="term" value="C:monoatomic ion channel complex"/>
    <property type="evidence" value="ECO:0007669"/>
    <property type="project" value="UniProtKB-KW"/>
</dbReference>
<dbReference type="Gene3D" id="2.60.40.1400">
    <property type="entry name" value="G protein-activated inward rectifier potassium channel 1"/>
    <property type="match status" value="1"/>
</dbReference>
<evidence type="ECO:0000313" key="14">
    <source>
        <dbReference type="EMBL" id="PVD32729.1"/>
    </source>
</evidence>
<dbReference type="SUPFAM" id="SSF81296">
    <property type="entry name" value="E set domains"/>
    <property type="match status" value="1"/>
</dbReference>
<keyword evidence="3 11" id="KW-0633">Potassium transport</keyword>
<feature type="region of interest" description="Disordered" evidence="12">
    <location>
        <begin position="86"/>
        <end position="124"/>
    </location>
</feature>
<evidence type="ECO:0000256" key="3">
    <source>
        <dbReference type="ARBA" id="ARBA00022538"/>
    </source>
</evidence>
<proteinExistence type="inferred from homology"/>
<keyword evidence="2 11" id="KW-0813">Transport</keyword>
<reference evidence="14 15" key="1">
    <citation type="submission" date="2018-04" db="EMBL/GenBank/DDBJ databases">
        <title>The genome of golden apple snail Pomacea canaliculata provides insight into stress tolerance and invasive adaptation.</title>
        <authorList>
            <person name="Liu C."/>
            <person name="Liu B."/>
            <person name="Ren Y."/>
            <person name="Zhang Y."/>
            <person name="Wang H."/>
            <person name="Li S."/>
            <person name="Jiang F."/>
            <person name="Yin L."/>
            <person name="Zhang G."/>
            <person name="Qian W."/>
            <person name="Fan W."/>
        </authorList>
    </citation>
    <scope>NUCLEOTIDE SEQUENCE [LARGE SCALE GENOMIC DNA]</scope>
    <source>
        <strain evidence="14">SZHN2017</strain>
        <tissue evidence="14">Muscle</tissue>
    </source>
</reference>
<feature type="domain" description="Inward rectifier potassium channel C-terminal" evidence="13">
    <location>
        <begin position="15"/>
        <end position="101"/>
    </location>
</feature>
<sequence length="124" mass="14414">MAADPLSPHHRGLSLWTLRPEDVYREKVDIIVILEGIIESTGELCQARTCYSARDILWGHRFVRVEEFDEIEHVWCVDFTRFNNEKRSRLSRPKADKIEDEKDNEDDAIYDNASCTSSNASQLE</sequence>
<protein>
    <recommendedName>
        <fullName evidence="13">Inward rectifier potassium channel C-terminal domain-containing protein</fullName>
    </recommendedName>
</protein>
<dbReference type="Proteomes" id="UP000245119">
    <property type="component" value="Linkage Group LG4"/>
</dbReference>
<evidence type="ECO:0000256" key="4">
    <source>
        <dbReference type="ARBA" id="ARBA00022692"/>
    </source>
</evidence>
<dbReference type="AlphaFoldDB" id="A0A2T7PH31"/>
<gene>
    <name evidence="14" type="ORF">C0Q70_08174</name>
</gene>
<evidence type="ECO:0000256" key="2">
    <source>
        <dbReference type="ARBA" id="ARBA00022448"/>
    </source>
</evidence>
<evidence type="ECO:0000256" key="12">
    <source>
        <dbReference type="SAM" id="MobiDB-lite"/>
    </source>
</evidence>
<feature type="compositionally biased region" description="Polar residues" evidence="12">
    <location>
        <begin position="113"/>
        <end position="124"/>
    </location>
</feature>
<dbReference type="PANTHER" id="PTHR11767:SF102">
    <property type="entry name" value="INWARDLY RECTIFYING POTASSIUM CHANNEL 1, ISOFORM F"/>
    <property type="match status" value="1"/>
</dbReference>
<name>A0A2T7PH31_POMCA</name>
<dbReference type="InterPro" id="IPR016449">
    <property type="entry name" value="K_chnl_inward-rec_Kir"/>
</dbReference>
<dbReference type="GO" id="GO:1990573">
    <property type="term" value="P:potassium ion import across plasma membrane"/>
    <property type="evidence" value="ECO:0007669"/>
    <property type="project" value="TreeGrafter"/>
</dbReference>
<dbReference type="PANTHER" id="PTHR11767">
    <property type="entry name" value="INWARD RECTIFIER POTASSIUM CHANNEL"/>
    <property type="match status" value="1"/>
</dbReference>
<keyword evidence="6 11" id="KW-0630">Potassium</keyword>
<evidence type="ECO:0000313" key="15">
    <source>
        <dbReference type="Proteomes" id="UP000245119"/>
    </source>
</evidence>
<evidence type="ECO:0000256" key="6">
    <source>
        <dbReference type="ARBA" id="ARBA00022958"/>
    </source>
</evidence>
<dbReference type="InterPro" id="IPR041647">
    <property type="entry name" value="IRK_C"/>
</dbReference>
<comment type="similarity">
    <text evidence="11">Belongs to the inward rectifier-type potassium channel (TC 1.A.2.1) family.</text>
</comment>
<evidence type="ECO:0000259" key="13">
    <source>
        <dbReference type="Pfam" id="PF17655"/>
    </source>
</evidence>
<accession>A0A2T7PH31</accession>
<evidence type="ECO:0000256" key="9">
    <source>
        <dbReference type="ARBA" id="ARBA00023136"/>
    </source>
</evidence>
<keyword evidence="9" id="KW-0472">Membrane</keyword>
<feature type="compositionally biased region" description="Basic and acidic residues" evidence="12">
    <location>
        <begin position="86"/>
        <end position="100"/>
    </location>
</feature>
<keyword evidence="4 11" id="KW-0812">Transmembrane</keyword>
<evidence type="ECO:0000256" key="7">
    <source>
        <dbReference type="ARBA" id="ARBA00022989"/>
    </source>
</evidence>
<dbReference type="GO" id="GO:0034765">
    <property type="term" value="P:regulation of monoatomic ion transmembrane transport"/>
    <property type="evidence" value="ECO:0007669"/>
    <property type="project" value="TreeGrafter"/>
</dbReference>
<keyword evidence="15" id="KW-1185">Reference proteome</keyword>
<dbReference type="PRINTS" id="PR01320">
    <property type="entry name" value="KIRCHANNEL"/>
</dbReference>
<dbReference type="InterPro" id="IPR013518">
    <property type="entry name" value="K_chnl_inward-rec_Kir_cyto"/>
</dbReference>
<keyword evidence="8 11" id="KW-0406">Ion transport</keyword>
<comment type="subcellular location">
    <subcellularLocation>
        <location evidence="1 11">Membrane</location>
        <topology evidence="1 11">Multi-pass membrane protein</topology>
    </subcellularLocation>
</comment>
<dbReference type="GO" id="GO:0005242">
    <property type="term" value="F:inward rectifier potassium channel activity"/>
    <property type="evidence" value="ECO:0007669"/>
    <property type="project" value="InterPro"/>
</dbReference>
<dbReference type="GO" id="GO:0005886">
    <property type="term" value="C:plasma membrane"/>
    <property type="evidence" value="ECO:0007669"/>
    <property type="project" value="TreeGrafter"/>
</dbReference>
<evidence type="ECO:0000256" key="11">
    <source>
        <dbReference type="RuleBase" id="RU003822"/>
    </source>
</evidence>
<evidence type="ECO:0000256" key="1">
    <source>
        <dbReference type="ARBA" id="ARBA00004141"/>
    </source>
</evidence>
<dbReference type="InterPro" id="IPR014756">
    <property type="entry name" value="Ig_E-set"/>
</dbReference>
<dbReference type="STRING" id="400727.A0A2T7PH31"/>
<keyword evidence="10 11" id="KW-0407">Ion channel</keyword>
<dbReference type="Pfam" id="PF17655">
    <property type="entry name" value="IRK_C"/>
    <property type="match status" value="1"/>
</dbReference>
<evidence type="ECO:0000256" key="10">
    <source>
        <dbReference type="ARBA" id="ARBA00023303"/>
    </source>
</evidence>
<dbReference type="OrthoDB" id="273257at2759"/>
<organism evidence="14 15">
    <name type="scientific">Pomacea canaliculata</name>
    <name type="common">Golden apple snail</name>
    <dbReference type="NCBI Taxonomy" id="400727"/>
    <lineage>
        <taxon>Eukaryota</taxon>
        <taxon>Metazoa</taxon>
        <taxon>Spiralia</taxon>
        <taxon>Lophotrochozoa</taxon>
        <taxon>Mollusca</taxon>
        <taxon>Gastropoda</taxon>
        <taxon>Caenogastropoda</taxon>
        <taxon>Architaenioglossa</taxon>
        <taxon>Ampullarioidea</taxon>
        <taxon>Ampullariidae</taxon>
        <taxon>Pomacea</taxon>
    </lineage>
</organism>
<comment type="caution">
    <text evidence="14">The sequence shown here is derived from an EMBL/GenBank/DDBJ whole genome shotgun (WGS) entry which is preliminary data.</text>
</comment>